<dbReference type="CDD" id="cd02440">
    <property type="entry name" value="AdoMet_MTases"/>
    <property type="match status" value="1"/>
</dbReference>
<dbReference type="eggNOG" id="COG2227">
    <property type="taxonomic scope" value="Bacteria"/>
</dbReference>
<dbReference type="KEGG" id="eao:BD94_1344"/>
<dbReference type="STRING" id="1338011.BD94_1344"/>
<evidence type="ECO:0000313" key="2">
    <source>
        <dbReference type="EMBL" id="AIL45119.1"/>
    </source>
</evidence>
<dbReference type="Pfam" id="PF13649">
    <property type="entry name" value="Methyltransf_25"/>
    <property type="match status" value="1"/>
</dbReference>
<organism evidence="2 3">
    <name type="scientific">Elizabethkingia anophelis NUHP1</name>
    <dbReference type="NCBI Taxonomy" id="1338011"/>
    <lineage>
        <taxon>Bacteria</taxon>
        <taxon>Pseudomonadati</taxon>
        <taxon>Bacteroidota</taxon>
        <taxon>Flavobacteriia</taxon>
        <taxon>Flavobacteriales</taxon>
        <taxon>Weeksellaceae</taxon>
        <taxon>Elizabethkingia</taxon>
    </lineage>
</organism>
<dbReference type="PANTHER" id="PTHR43464">
    <property type="entry name" value="METHYLTRANSFERASE"/>
    <property type="match status" value="1"/>
</dbReference>
<name>A0A077EG52_9FLAO</name>
<dbReference type="Gene3D" id="3.40.50.150">
    <property type="entry name" value="Vaccinia Virus protein VP39"/>
    <property type="match status" value="1"/>
</dbReference>
<reference evidence="2" key="2">
    <citation type="journal article" date="2015" name="Genome Biol. Evol.">
        <title>Complete Genome Sequence and Transcriptomic Analysis of the Novel Pathogen Elizabethkingia anophelis in Response to Oxidative Stress.</title>
        <authorList>
            <person name="Li Y."/>
            <person name="Liu Y."/>
            <person name="Chew S.C."/>
            <person name="Tay M."/>
            <person name="Salido M.M."/>
            <person name="Teo J."/>
            <person name="Lauro F.M."/>
            <person name="Givskov M."/>
            <person name="Yang L."/>
        </authorList>
    </citation>
    <scope>NUCLEOTIDE SEQUENCE</scope>
    <source>
        <strain evidence="2">NUHP1</strain>
    </source>
</reference>
<dbReference type="GO" id="GO:0008168">
    <property type="term" value="F:methyltransferase activity"/>
    <property type="evidence" value="ECO:0007669"/>
    <property type="project" value="TreeGrafter"/>
</dbReference>
<dbReference type="EMBL" id="CP007547">
    <property type="protein sequence ID" value="AIL45119.1"/>
    <property type="molecule type" value="Genomic_DNA"/>
</dbReference>
<sequence length="267" mass="30462">MNPEEHYIDVNKESWNNRVDTHFDSEFYDVEGFLKGNTSLNSIELALLGDITGKKVLHLQCHFGQDSISLSRMGAKVTGIDLSDKAIEKAKELALKAGTDTRFVCSDVYNLPNVLNEKFDIVFTSYGTIGWLPDLDEWAAVISHFLKPGGQFVFAEFHPVVWMFDDDFKGIGYNYFKSDAIVETNTGTYAEKDADMVLHTVSWNHGLSEVFTSLINQKMQITAFNEFDYSPYNCFRHTEEFEPKKFRIKHLGNNIPMVYSLLAHKAE</sequence>
<gene>
    <name evidence="2" type="ORF">BD94_1344</name>
</gene>
<dbReference type="Proteomes" id="UP000028933">
    <property type="component" value="Chromosome"/>
</dbReference>
<dbReference type="InterPro" id="IPR029063">
    <property type="entry name" value="SAM-dependent_MTases_sf"/>
</dbReference>
<protein>
    <recommendedName>
        <fullName evidence="1">Methyltransferase domain-containing protein</fullName>
    </recommendedName>
</protein>
<dbReference type="AlphaFoldDB" id="A0A077EG52"/>
<accession>A0A077EG52</accession>
<proteinExistence type="predicted"/>
<evidence type="ECO:0000313" key="3">
    <source>
        <dbReference type="Proteomes" id="UP000028933"/>
    </source>
</evidence>
<dbReference type="InterPro" id="IPR041698">
    <property type="entry name" value="Methyltransf_25"/>
</dbReference>
<evidence type="ECO:0000259" key="1">
    <source>
        <dbReference type="Pfam" id="PF13649"/>
    </source>
</evidence>
<dbReference type="SUPFAM" id="SSF53335">
    <property type="entry name" value="S-adenosyl-L-methionine-dependent methyltransferases"/>
    <property type="match status" value="1"/>
</dbReference>
<dbReference type="HOGENOM" id="CLU_065741_0_0_10"/>
<feature type="domain" description="Methyltransferase" evidence="1">
    <location>
        <begin position="56"/>
        <end position="150"/>
    </location>
</feature>
<dbReference type="RefSeq" id="WP_024565057.1">
    <property type="nucleotide sequence ID" value="NZ_CP007547.1"/>
</dbReference>
<reference evidence="2" key="1">
    <citation type="journal article" date="2013" name="Lancet">
        <title>First case of E anophelis outbreak in an intensive-care unit.</title>
        <authorList>
            <person name="Teo J."/>
            <person name="Tan S.Y."/>
            <person name="Tay M."/>
            <person name="Ding Y."/>
            <person name="Kjelleberg S."/>
            <person name="Givskov M."/>
            <person name="Lin R.T."/>
            <person name="Yang L."/>
        </authorList>
    </citation>
    <scope>NUCLEOTIDE SEQUENCE [LARGE SCALE GENOMIC DNA]</scope>
    <source>
        <strain evidence="2">NUHP1</strain>
    </source>
</reference>
<dbReference type="PANTHER" id="PTHR43464:SF82">
    <property type="entry name" value="METHYLTRANSFERASE DOMAIN-CONTAINING PROTEIN"/>
    <property type="match status" value="1"/>
</dbReference>